<dbReference type="InterPro" id="IPR029044">
    <property type="entry name" value="Nucleotide-diphossugar_trans"/>
</dbReference>
<reference evidence="4" key="1">
    <citation type="submission" date="2017-03" db="EMBL/GenBank/DDBJ databases">
        <title>Phytopthora megakarya and P. palmivora, two closely related causual agents of cacao black pod achieved similar genome size and gene model numbers by different mechanisms.</title>
        <authorList>
            <person name="Ali S."/>
            <person name="Shao J."/>
            <person name="Larry D.J."/>
            <person name="Kronmiller B."/>
            <person name="Shen D."/>
            <person name="Strem M.D."/>
            <person name="Melnick R.L."/>
            <person name="Guiltinan M.J."/>
            <person name="Tyler B.M."/>
            <person name="Meinhardt L.W."/>
            <person name="Bailey B.A."/>
        </authorList>
    </citation>
    <scope>NUCLEOTIDE SEQUENCE [LARGE SCALE GENOMIC DNA]</scope>
    <source>
        <strain evidence="4">zdho120</strain>
    </source>
</reference>
<dbReference type="Pfam" id="PF03452">
    <property type="entry name" value="Anp1"/>
    <property type="match status" value="1"/>
</dbReference>
<accession>A0A225VGX2</accession>
<comment type="caution">
    <text evidence="3">The sequence shown here is derived from an EMBL/GenBank/DDBJ whole genome shotgun (WGS) entry which is preliminary data.</text>
</comment>
<feature type="chain" id="PRO_5012488673" evidence="2">
    <location>
        <begin position="18"/>
        <end position="290"/>
    </location>
</feature>
<proteinExistence type="inferred from homology"/>
<dbReference type="PANTHER" id="PTHR43083:SF6">
    <property type="entry name" value="MANNAN POLYMERASE COMPLEXES SUBUNIT MNN9"/>
    <property type="match status" value="1"/>
</dbReference>
<evidence type="ECO:0000256" key="2">
    <source>
        <dbReference type="SAM" id="SignalP"/>
    </source>
</evidence>
<dbReference type="Proteomes" id="UP000198211">
    <property type="component" value="Unassembled WGS sequence"/>
</dbReference>
<feature type="signal peptide" evidence="2">
    <location>
        <begin position="1"/>
        <end position="17"/>
    </location>
</feature>
<comment type="similarity">
    <text evidence="1">Belongs to the ANP1/MMN9/VAN1 family.</text>
</comment>
<dbReference type="PANTHER" id="PTHR43083">
    <property type="entry name" value="MANNAN POLYMERASE II"/>
    <property type="match status" value="1"/>
</dbReference>
<evidence type="ECO:0000313" key="3">
    <source>
        <dbReference type="EMBL" id="OWZ04364.1"/>
    </source>
</evidence>
<dbReference type="EMBL" id="NBNE01005006">
    <property type="protein sequence ID" value="OWZ04364.1"/>
    <property type="molecule type" value="Genomic_DNA"/>
</dbReference>
<gene>
    <name evidence="3" type="ORF">PHMEG_00023748</name>
</gene>
<dbReference type="OrthoDB" id="204164at2759"/>
<organism evidence="3 4">
    <name type="scientific">Phytophthora megakarya</name>
    <dbReference type="NCBI Taxonomy" id="4795"/>
    <lineage>
        <taxon>Eukaryota</taxon>
        <taxon>Sar</taxon>
        <taxon>Stramenopiles</taxon>
        <taxon>Oomycota</taxon>
        <taxon>Peronosporomycetes</taxon>
        <taxon>Peronosporales</taxon>
        <taxon>Peronosporaceae</taxon>
        <taxon>Phytophthora</taxon>
    </lineage>
</organism>
<dbReference type="STRING" id="4795.A0A225VGX2"/>
<evidence type="ECO:0000313" key="4">
    <source>
        <dbReference type="Proteomes" id="UP000198211"/>
    </source>
</evidence>
<name>A0A225VGX2_9STRA</name>
<dbReference type="AlphaFoldDB" id="A0A225VGX2"/>
<dbReference type="Gene3D" id="3.90.550.10">
    <property type="entry name" value="Spore Coat Polysaccharide Biosynthesis Protein SpsA, Chain A"/>
    <property type="match status" value="1"/>
</dbReference>
<dbReference type="InterPro" id="IPR052086">
    <property type="entry name" value="Mannan_Polymerase_Subunit"/>
</dbReference>
<keyword evidence="2" id="KW-0732">Signal</keyword>
<sequence>MAQVFISVLVLISIVSLNKDKDSVLILVVLKDAQSWGDGRNAEDFFNLIDSFDYPKEKMSLAILTSSMSEFSLLQTHFHQHIQQYAQLSVLFRDDFSSQDAITRENRHDDELQLNRRRVIARYRNFAVLSTMEDWHQHILWLDTDVYKVPSGLLKKMIQSGLDIVEPMCVRMINDNDWMEYDLNAWVGERKVRQSAKESEFVPGDVNAKHMRDFHGKPDTFVLLDSVGGTMLYVKAEVHRQGVLFPVHRVIGSEWGNEGYDGIETEGVCYVARFLGFTCWGMPNDLIYHI</sequence>
<keyword evidence="4" id="KW-1185">Reference proteome</keyword>
<protein>
    <submittedName>
        <fullName evidence="3">Uncharacterized protein</fullName>
    </submittedName>
</protein>
<evidence type="ECO:0000256" key="1">
    <source>
        <dbReference type="ARBA" id="ARBA00037964"/>
    </source>
</evidence>